<evidence type="ECO:0000256" key="1">
    <source>
        <dbReference type="ARBA" id="ARBA00003238"/>
    </source>
</evidence>
<organism evidence="3 4">
    <name type="scientific">Granulimonas faecalis</name>
    <dbReference type="NCBI Taxonomy" id="2894155"/>
    <lineage>
        <taxon>Bacteria</taxon>
        <taxon>Bacillati</taxon>
        <taxon>Actinomycetota</taxon>
        <taxon>Coriobacteriia</taxon>
        <taxon>Coriobacteriales</taxon>
        <taxon>Kribbibacteriaceae</taxon>
        <taxon>Granulimonas</taxon>
    </lineage>
</organism>
<dbReference type="Proteomes" id="UP001055025">
    <property type="component" value="Unassembled WGS sequence"/>
</dbReference>
<gene>
    <name evidence="3" type="ORF">ATOP_06360</name>
</gene>
<evidence type="ECO:0000313" key="3">
    <source>
        <dbReference type="EMBL" id="GJM54981.1"/>
    </source>
</evidence>
<name>A0AAV5AZL1_9ACTN</name>
<accession>A0AAV5AZL1</accession>
<dbReference type="AlphaFoldDB" id="A0AAV5AZL1"/>
<dbReference type="RefSeq" id="WP_135977764.1">
    <property type="nucleotide sequence ID" value="NZ_BQKC01000001.1"/>
</dbReference>
<evidence type="ECO:0000313" key="4">
    <source>
        <dbReference type="Proteomes" id="UP001055025"/>
    </source>
</evidence>
<dbReference type="EMBL" id="BQKC01000001">
    <property type="protein sequence ID" value="GJM54981.1"/>
    <property type="molecule type" value="Genomic_DNA"/>
</dbReference>
<evidence type="ECO:0000256" key="2">
    <source>
        <dbReference type="ARBA" id="ARBA00023121"/>
    </source>
</evidence>
<comment type="caution">
    <text evidence="3">The sequence shown here is derived from an EMBL/GenBank/DDBJ whole genome shotgun (WGS) entry which is preliminary data.</text>
</comment>
<dbReference type="Pfam" id="PF02645">
    <property type="entry name" value="DegV"/>
    <property type="match status" value="1"/>
</dbReference>
<dbReference type="NCBIfam" id="TIGR00762">
    <property type="entry name" value="DegV"/>
    <property type="match status" value="1"/>
</dbReference>
<sequence length="316" mass="34559">MAAVCNLIVDSPCELSREFCEENGLTVLHFTYTEPDRDDGREPLCGVDDMFATMSSHEFYERMRHGAEPKTSQPSQMEFEEAFRAAIASGVPTVYLAFDSGISGCYEGACMALERMKEEFGPDIELYVVDTKLPSTPLTLLVWEAVRQRDKGLTARELADWAAEAHNHIHTLFMVDDLTALARGGRIPSGIAFVGSKLDIKPLLTVALDGTLELAGIARGRKKAIRRLADNYLQNHSDTTFVCATANADCPADMRRLEEIIGRGADGDVLFIEAEAGPTIGCHVGPGFLSCCFWGADRRDGMSVPDQIASEVRSEG</sequence>
<dbReference type="PANTHER" id="PTHR33434">
    <property type="entry name" value="DEGV DOMAIN-CONTAINING PROTEIN DR_1986-RELATED"/>
    <property type="match status" value="1"/>
</dbReference>
<comment type="function">
    <text evidence="1">May bind long-chain fatty acids, such as palmitate, and may play a role in lipid transport or fatty acid metabolism.</text>
</comment>
<keyword evidence="4" id="KW-1185">Reference proteome</keyword>
<dbReference type="GO" id="GO:0008289">
    <property type="term" value="F:lipid binding"/>
    <property type="evidence" value="ECO:0007669"/>
    <property type="project" value="UniProtKB-KW"/>
</dbReference>
<dbReference type="Gene3D" id="3.30.1180.10">
    <property type="match status" value="1"/>
</dbReference>
<dbReference type="Gene3D" id="3.40.50.10170">
    <property type="match status" value="1"/>
</dbReference>
<reference evidence="3" key="1">
    <citation type="journal article" date="2022" name="Int. J. Syst. Evol. Microbiol.">
        <title>Granulimonas faecalis gen. nov., sp. nov., and Leptogranulimonas caecicola gen. nov., sp. nov., novel lactate-producing Atopobiaceae bacteria isolated from mouse intestines, and an emended description of the family Atopobiaceae.</title>
        <authorList>
            <person name="Morinaga K."/>
            <person name="Kusada H."/>
            <person name="Sakamoto S."/>
            <person name="Murakami T."/>
            <person name="Toyoda A."/>
            <person name="Mori H."/>
            <person name="Meng X.Y."/>
            <person name="Takashino M."/>
            <person name="Murotomi K."/>
            <person name="Tamaki H."/>
        </authorList>
    </citation>
    <scope>NUCLEOTIDE SEQUENCE</scope>
    <source>
        <strain evidence="3">OPF53</strain>
    </source>
</reference>
<dbReference type="PROSITE" id="PS51482">
    <property type="entry name" value="DEGV"/>
    <property type="match status" value="1"/>
</dbReference>
<protein>
    <recommendedName>
        <fullName evidence="5">DegV family protein with EDD domain</fullName>
    </recommendedName>
</protein>
<dbReference type="InterPro" id="IPR043168">
    <property type="entry name" value="DegV_C"/>
</dbReference>
<dbReference type="PANTHER" id="PTHR33434:SF3">
    <property type="entry name" value="DEGV DOMAIN-CONTAINING PROTEIN YITS"/>
    <property type="match status" value="1"/>
</dbReference>
<dbReference type="InterPro" id="IPR003797">
    <property type="entry name" value="DegV"/>
</dbReference>
<proteinExistence type="predicted"/>
<dbReference type="SUPFAM" id="SSF82549">
    <property type="entry name" value="DAK1/DegV-like"/>
    <property type="match status" value="1"/>
</dbReference>
<keyword evidence="2" id="KW-0446">Lipid-binding</keyword>
<dbReference type="InterPro" id="IPR050270">
    <property type="entry name" value="DegV_domain_contain"/>
</dbReference>
<evidence type="ECO:0008006" key="5">
    <source>
        <dbReference type="Google" id="ProtNLM"/>
    </source>
</evidence>